<reference evidence="7" key="1">
    <citation type="journal article" date="2013" name="Genome Biol.">
        <title>Draft genome of the mountain pine beetle, Dendroctonus ponderosae Hopkins, a major forest pest.</title>
        <authorList>
            <person name="Keeling C.I."/>
            <person name="Yuen M.M."/>
            <person name="Liao N.Y."/>
            <person name="Docking T.R."/>
            <person name="Chan S.K."/>
            <person name="Taylor G.A."/>
            <person name="Palmquist D.L."/>
            <person name="Jackman S.D."/>
            <person name="Nguyen A."/>
            <person name="Li M."/>
            <person name="Henderson H."/>
            <person name="Janes J.K."/>
            <person name="Zhao Y."/>
            <person name="Pandoh P."/>
            <person name="Moore R."/>
            <person name="Sperling F.A."/>
            <person name="Huber D.P."/>
            <person name="Birol I."/>
            <person name="Jones S.J."/>
            <person name="Bohlmann J."/>
        </authorList>
    </citation>
    <scope>NUCLEOTIDE SEQUENCE</scope>
</reference>
<name>A0AAR5QHZ7_DENPD</name>
<comment type="subcellular location">
    <subcellularLocation>
        <location evidence="1">Cytoplasm</location>
        <location evidence="1">Cytoskeleton</location>
        <location evidence="1">Microtubule organizing center</location>
        <location evidence="1">Centrosome</location>
    </subcellularLocation>
</comment>
<evidence type="ECO:0000256" key="3">
    <source>
        <dbReference type="ARBA" id="ARBA00023212"/>
    </source>
</evidence>
<dbReference type="Pfam" id="PF15239">
    <property type="entry name" value="CFAP96-like"/>
    <property type="match status" value="1"/>
</dbReference>
<dbReference type="InterPro" id="IPR029358">
    <property type="entry name" value="CFAP96"/>
</dbReference>
<keyword evidence="2" id="KW-0963">Cytoplasm</keyword>
<dbReference type="PANTHER" id="PTHR31144">
    <property type="entry name" value="UPF0602 PROTEIN C4ORF47"/>
    <property type="match status" value="1"/>
</dbReference>
<protein>
    <recommendedName>
        <fullName evidence="5">Cilia-and flagella-associated protein 96</fullName>
    </recommendedName>
</protein>
<dbReference type="GeneID" id="109546366"/>
<evidence type="ECO:0000256" key="1">
    <source>
        <dbReference type="ARBA" id="ARBA00004300"/>
    </source>
</evidence>
<organism evidence="6 7">
    <name type="scientific">Dendroctonus ponderosae</name>
    <name type="common">Mountain pine beetle</name>
    <dbReference type="NCBI Taxonomy" id="77166"/>
    <lineage>
        <taxon>Eukaryota</taxon>
        <taxon>Metazoa</taxon>
        <taxon>Ecdysozoa</taxon>
        <taxon>Arthropoda</taxon>
        <taxon>Hexapoda</taxon>
        <taxon>Insecta</taxon>
        <taxon>Pterygota</taxon>
        <taxon>Neoptera</taxon>
        <taxon>Endopterygota</taxon>
        <taxon>Coleoptera</taxon>
        <taxon>Polyphaga</taxon>
        <taxon>Cucujiformia</taxon>
        <taxon>Curculionidae</taxon>
        <taxon>Scolytinae</taxon>
        <taxon>Dendroctonus</taxon>
    </lineage>
</organism>
<dbReference type="AlphaFoldDB" id="A0AAR5QHZ7"/>
<evidence type="ECO:0000256" key="2">
    <source>
        <dbReference type="ARBA" id="ARBA00022490"/>
    </source>
</evidence>
<dbReference type="EnsemblMetazoa" id="XM_019917296.1">
    <property type="protein sequence ID" value="XP_019772855.1"/>
    <property type="gene ID" value="LOC109546366"/>
</dbReference>
<dbReference type="KEGG" id="dpa:109546366"/>
<keyword evidence="7" id="KW-1185">Reference proteome</keyword>
<evidence type="ECO:0000256" key="4">
    <source>
        <dbReference type="ARBA" id="ARBA00035656"/>
    </source>
</evidence>
<proteinExistence type="inferred from homology"/>
<dbReference type="PANTHER" id="PTHR31144:SF1">
    <property type="entry name" value="UPF0602 PROTEIN C4ORF47"/>
    <property type="match status" value="1"/>
</dbReference>
<evidence type="ECO:0000256" key="5">
    <source>
        <dbReference type="ARBA" id="ARBA00035693"/>
    </source>
</evidence>
<sequence length="318" mass="35567">MGKTAKPVEELGNKYGKPDIERLGLFSEMPFMNGKGYVSLFAKPKRDIGRNLLAGGPKTKTDWQDCYFDTEYKRLFTGEAIKGRGKKLKASPFKNVSERPFMPPANAKLHSTPGDWYGTFEGKLDAFSTKMKARAPFKHEGPNPLTSPGKKGGYGYVNICLNPYPDHSVEKYGAKAKYKQYGQTLDGPMVVGTHPKPFFEPNPYKNPDNIKPGPTYVPPKEKSLPPLPPGKFIPTGPGKLPGGCKAGCFDKYPEHKAEKYKPSSESKSKKWFLSGTFQPPASGERSYYTCSVINENLRFRVNENNYNAYQPNFIKHLM</sequence>
<reference evidence="6" key="2">
    <citation type="submission" date="2024-08" db="UniProtKB">
        <authorList>
            <consortium name="EnsemblMetazoa"/>
        </authorList>
    </citation>
    <scope>IDENTIFICATION</scope>
</reference>
<keyword evidence="3" id="KW-0206">Cytoskeleton</keyword>
<dbReference type="Proteomes" id="UP000019118">
    <property type="component" value="Unassembled WGS sequence"/>
</dbReference>
<evidence type="ECO:0000313" key="6">
    <source>
        <dbReference type="EnsemblMetazoa" id="XP_019772855.1"/>
    </source>
</evidence>
<dbReference type="GO" id="GO:0005881">
    <property type="term" value="C:cytoplasmic microtubule"/>
    <property type="evidence" value="ECO:0007669"/>
    <property type="project" value="TreeGrafter"/>
</dbReference>
<comment type="similarity">
    <text evidence="4">Belongs to the CFAP96 family.</text>
</comment>
<dbReference type="RefSeq" id="XP_019772855.1">
    <property type="nucleotide sequence ID" value="XM_019917296.2"/>
</dbReference>
<accession>A0AAR5QHZ7</accession>
<dbReference type="GO" id="GO:0005813">
    <property type="term" value="C:centrosome"/>
    <property type="evidence" value="ECO:0007669"/>
    <property type="project" value="UniProtKB-SubCell"/>
</dbReference>
<evidence type="ECO:0000313" key="7">
    <source>
        <dbReference type="Proteomes" id="UP000019118"/>
    </source>
</evidence>